<evidence type="ECO:0000256" key="1">
    <source>
        <dbReference type="ARBA" id="ARBA00004167"/>
    </source>
</evidence>
<evidence type="ECO:0000313" key="5">
    <source>
        <dbReference type="EMBL" id="KAG6406573.1"/>
    </source>
</evidence>
<dbReference type="Gene3D" id="3.80.10.10">
    <property type="entry name" value="Ribonuclease Inhibitor"/>
    <property type="match status" value="1"/>
</dbReference>
<evidence type="ECO:0000256" key="2">
    <source>
        <dbReference type="SAM" id="MobiDB-lite"/>
    </source>
</evidence>
<feature type="domain" description="Malectin-like" evidence="4">
    <location>
        <begin position="28"/>
        <end position="350"/>
    </location>
</feature>
<feature type="compositionally biased region" description="Low complexity" evidence="2">
    <location>
        <begin position="496"/>
        <end position="509"/>
    </location>
</feature>
<dbReference type="Gene3D" id="2.60.120.430">
    <property type="entry name" value="Galactose-binding lectin"/>
    <property type="match status" value="1"/>
</dbReference>
<dbReference type="EMBL" id="PNBA02000012">
    <property type="protein sequence ID" value="KAG6406573.1"/>
    <property type="molecule type" value="Genomic_DNA"/>
</dbReference>
<feature type="region of interest" description="Disordered" evidence="2">
    <location>
        <begin position="496"/>
        <end position="547"/>
    </location>
</feature>
<feature type="compositionally biased region" description="Basic and acidic residues" evidence="2">
    <location>
        <begin position="510"/>
        <end position="522"/>
    </location>
</feature>
<proteinExistence type="predicted"/>
<dbReference type="AlphaFoldDB" id="A0A8X8ZJ67"/>
<name>A0A8X8ZJ67_SALSN</name>
<reference evidence="5" key="2">
    <citation type="submission" date="2020-08" db="EMBL/GenBank/DDBJ databases">
        <title>Plant Genome Project.</title>
        <authorList>
            <person name="Zhang R.-G."/>
        </authorList>
    </citation>
    <scope>NUCLEOTIDE SEQUENCE</scope>
    <source>
        <strain evidence="5">Huo1</strain>
        <tissue evidence="5">Leaf</tissue>
    </source>
</reference>
<protein>
    <recommendedName>
        <fullName evidence="4">Malectin-like domain-containing protein</fullName>
    </recommendedName>
</protein>
<gene>
    <name evidence="5" type="ORF">SASPL_134177</name>
</gene>
<comment type="subcellular location">
    <subcellularLocation>
        <location evidence="1">Membrane</location>
        <topology evidence="1">Single-pass membrane protein</topology>
    </subcellularLocation>
</comment>
<dbReference type="InterPro" id="IPR024788">
    <property type="entry name" value="Malectin-like_Carb-bd_dom"/>
</dbReference>
<sequence length="624" mass="68674">MSAGVFLLWLVSIPLLIQAARQPRDYLISCGATTEIKEGALTYIPDSDFISSGNTTTVQRTDIFPRLQTLRFFPNAHATKHCYSFPVIRGSRYLIKTVYFYGGFDGGSAPPVFDQIIDGTKWSTVNTTEDFATGGSSFYEAVVAAQNKILSICLARNQQTLAGSSPFISSLEVHYLESSVYNSTNFDKAMLMTVARSRFGSRDDAIISYPDDIFNRFWEPYKDESPFVTSNSNVTTTLFWNIPPQKAFASALTTSRGMTLTLNWPAFPLTSGLYYIALYFQDNRSPSPYSWRVFDVQINGHFFFQQMNVTETGQGVVGTNWPLSGKVVITLSPSPSAPVGPLINAAEILQLLPYGNKTLTRDAAAMEELRKELVNPPEDWAADPCMPVGHSWGGVHCTGTEPFRVVSLNLTGYGLSGKLSPSIARLTAIRHIWLGDNKFHGVVPDMSPLKALETLFLQHNKLNSSVPEPLTKRDAAASDAAAVGIGYSFPDNLGSGAASGSSNSKSAKANSKERWARDRESYMTDADDALPLPMTHPDSSPMSPEEIDKRLSCDPEIEDCKPMVYEWTGKCRSCQGSGFVSYYNRRGKETICKCIPCLGIGYVQKITGRDDINVMEDLDNGRPS</sequence>
<evidence type="ECO:0000256" key="3">
    <source>
        <dbReference type="SAM" id="SignalP"/>
    </source>
</evidence>
<dbReference type="PANTHER" id="PTHR45631">
    <property type="entry name" value="OS07G0107800 PROTEIN-RELATED"/>
    <property type="match status" value="1"/>
</dbReference>
<comment type="caution">
    <text evidence="5">The sequence shown here is derived from an EMBL/GenBank/DDBJ whole genome shotgun (WGS) entry which is preliminary data.</text>
</comment>
<dbReference type="Pfam" id="PF12819">
    <property type="entry name" value="Malectin_like"/>
    <property type="match status" value="1"/>
</dbReference>
<dbReference type="InterPro" id="IPR032675">
    <property type="entry name" value="LRR_dom_sf"/>
</dbReference>
<dbReference type="SUPFAM" id="SSF52058">
    <property type="entry name" value="L domain-like"/>
    <property type="match status" value="1"/>
</dbReference>
<dbReference type="PANTHER" id="PTHR45631:SF45">
    <property type="entry name" value="LEUCINE-RICH REPEAT (LRR) FAMILY PROTEIN"/>
    <property type="match status" value="1"/>
</dbReference>
<reference evidence="5" key="1">
    <citation type="submission" date="2018-01" db="EMBL/GenBank/DDBJ databases">
        <authorList>
            <person name="Mao J.F."/>
        </authorList>
    </citation>
    <scope>NUCLEOTIDE SEQUENCE</scope>
    <source>
        <strain evidence="5">Huo1</strain>
        <tissue evidence="5">Leaf</tissue>
    </source>
</reference>
<organism evidence="5">
    <name type="scientific">Salvia splendens</name>
    <name type="common">Scarlet sage</name>
    <dbReference type="NCBI Taxonomy" id="180675"/>
    <lineage>
        <taxon>Eukaryota</taxon>
        <taxon>Viridiplantae</taxon>
        <taxon>Streptophyta</taxon>
        <taxon>Embryophyta</taxon>
        <taxon>Tracheophyta</taxon>
        <taxon>Spermatophyta</taxon>
        <taxon>Magnoliopsida</taxon>
        <taxon>eudicotyledons</taxon>
        <taxon>Gunneridae</taxon>
        <taxon>Pentapetalae</taxon>
        <taxon>asterids</taxon>
        <taxon>lamiids</taxon>
        <taxon>Lamiales</taxon>
        <taxon>Lamiaceae</taxon>
        <taxon>Nepetoideae</taxon>
        <taxon>Mentheae</taxon>
        <taxon>Salviinae</taxon>
        <taxon>Salvia</taxon>
        <taxon>Salvia subgen. Calosphace</taxon>
        <taxon>core Calosphace</taxon>
    </lineage>
</organism>
<feature type="chain" id="PRO_5036496631" description="Malectin-like domain-containing protein" evidence="3">
    <location>
        <begin position="20"/>
        <end position="624"/>
    </location>
</feature>
<keyword evidence="3" id="KW-0732">Signal</keyword>
<dbReference type="GO" id="GO:0016020">
    <property type="term" value="C:membrane"/>
    <property type="evidence" value="ECO:0007669"/>
    <property type="project" value="UniProtKB-SubCell"/>
</dbReference>
<keyword evidence="6" id="KW-1185">Reference proteome</keyword>
<feature type="signal peptide" evidence="3">
    <location>
        <begin position="1"/>
        <end position="19"/>
    </location>
</feature>
<evidence type="ECO:0000259" key="4">
    <source>
        <dbReference type="Pfam" id="PF12819"/>
    </source>
</evidence>
<evidence type="ECO:0000313" key="6">
    <source>
        <dbReference type="Proteomes" id="UP000298416"/>
    </source>
</evidence>
<accession>A0A8X8ZJ67</accession>
<dbReference type="Proteomes" id="UP000298416">
    <property type="component" value="Unassembled WGS sequence"/>
</dbReference>